<feature type="region of interest" description="Disordered" evidence="2">
    <location>
        <begin position="1"/>
        <end position="33"/>
    </location>
</feature>
<accession>A0A2T2NR54</accession>
<keyword evidence="4" id="KW-1185">Reference proteome</keyword>
<gene>
    <name evidence="3" type="ORF">BS50DRAFT_352077</name>
</gene>
<organism evidence="3 4">
    <name type="scientific">Corynespora cassiicola Philippines</name>
    <dbReference type="NCBI Taxonomy" id="1448308"/>
    <lineage>
        <taxon>Eukaryota</taxon>
        <taxon>Fungi</taxon>
        <taxon>Dikarya</taxon>
        <taxon>Ascomycota</taxon>
        <taxon>Pezizomycotina</taxon>
        <taxon>Dothideomycetes</taxon>
        <taxon>Pleosporomycetidae</taxon>
        <taxon>Pleosporales</taxon>
        <taxon>Corynesporascaceae</taxon>
        <taxon>Corynespora</taxon>
    </lineage>
</organism>
<name>A0A2T2NR54_CORCC</name>
<evidence type="ECO:0000256" key="2">
    <source>
        <dbReference type="SAM" id="MobiDB-lite"/>
    </source>
</evidence>
<feature type="compositionally biased region" description="Polar residues" evidence="2">
    <location>
        <begin position="1"/>
        <end position="12"/>
    </location>
</feature>
<reference evidence="3 4" key="1">
    <citation type="journal article" date="2018" name="Front. Microbiol.">
        <title>Genome-Wide Analysis of Corynespora cassiicola Leaf Fall Disease Putative Effectors.</title>
        <authorList>
            <person name="Lopez D."/>
            <person name="Ribeiro S."/>
            <person name="Label P."/>
            <person name="Fumanal B."/>
            <person name="Venisse J.S."/>
            <person name="Kohler A."/>
            <person name="de Oliveira R.R."/>
            <person name="Labutti K."/>
            <person name="Lipzen A."/>
            <person name="Lail K."/>
            <person name="Bauer D."/>
            <person name="Ohm R.A."/>
            <person name="Barry K.W."/>
            <person name="Spatafora J."/>
            <person name="Grigoriev I.V."/>
            <person name="Martin F.M."/>
            <person name="Pujade-Renaud V."/>
        </authorList>
    </citation>
    <scope>NUCLEOTIDE SEQUENCE [LARGE SCALE GENOMIC DNA]</scope>
    <source>
        <strain evidence="3 4">Philippines</strain>
    </source>
</reference>
<dbReference type="EMBL" id="KZ678134">
    <property type="protein sequence ID" value="PSN67912.1"/>
    <property type="molecule type" value="Genomic_DNA"/>
</dbReference>
<evidence type="ECO:0000256" key="1">
    <source>
        <dbReference type="SAM" id="Coils"/>
    </source>
</evidence>
<sequence length="190" mass="20958">MAQEDTPMTNAPLTPGEDQDPEPTSPAIDFSPATVAYDEKFENALMTAVLYPKTDASLPTPPVNPPMVQPTMLPVPVNSPLRTHTSPIPGLLLTHKKGYHTGGPGPSPSTVNEFAKKFIEEHGIEDAGQLERIVEEKMQEKLEEVKERMREREEALNKNKAVERELEDLAVQRSAELRVAEKIKGGKRGV</sequence>
<keyword evidence="1" id="KW-0175">Coiled coil</keyword>
<feature type="region of interest" description="Disordered" evidence="2">
    <location>
        <begin position="61"/>
        <end position="111"/>
    </location>
</feature>
<proteinExistence type="predicted"/>
<dbReference type="AlphaFoldDB" id="A0A2T2NR54"/>
<dbReference type="OrthoDB" id="3926908at2759"/>
<evidence type="ECO:0000313" key="4">
    <source>
        <dbReference type="Proteomes" id="UP000240883"/>
    </source>
</evidence>
<dbReference type="Proteomes" id="UP000240883">
    <property type="component" value="Unassembled WGS sequence"/>
</dbReference>
<evidence type="ECO:0000313" key="3">
    <source>
        <dbReference type="EMBL" id="PSN67912.1"/>
    </source>
</evidence>
<feature type="coiled-coil region" evidence="1">
    <location>
        <begin position="135"/>
        <end position="172"/>
    </location>
</feature>
<protein>
    <submittedName>
        <fullName evidence="3">Uncharacterized protein</fullName>
    </submittedName>
</protein>